<protein>
    <recommendedName>
        <fullName evidence="2">Cyclophilin TM1367-like domain-containing protein</fullName>
    </recommendedName>
</protein>
<evidence type="ECO:0000313" key="3">
    <source>
        <dbReference type="EMBL" id="HHP82020.1"/>
    </source>
</evidence>
<feature type="region of interest" description="Disordered" evidence="1">
    <location>
        <begin position="1"/>
        <end position="29"/>
    </location>
</feature>
<organism evidence="3">
    <name type="scientific">Ignisphaera aggregans</name>
    <dbReference type="NCBI Taxonomy" id="334771"/>
    <lineage>
        <taxon>Archaea</taxon>
        <taxon>Thermoproteota</taxon>
        <taxon>Thermoprotei</taxon>
        <taxon>Desulfurococcales</taxon>
        <taxon>Desulfurococcaceae</taxon>
        <taxon>Ignisphaera</taxon>
    </lineage>
</organism>
<feature type="compositionally biased region" description="Basic and acidic residues" evidence="1">
    <location>
        <begin position="1"/>
        <end position="10"/>
    </location>
</feature>
<dbReference type="AlphaFoldDB" id="A0A7C5THS2"/>
<name>A0A7C5THS2_9CREN</name>
<proteinExistence type="predicted"/>
<dbReference type="EMBL" id="DRZI01000213">
    <property type="protein sequence ID" value="HHP82020.1"/>
    <property type="molecule type" value="Genomic_DNA"/>
</dbReference>
<gene>
    <name evidence="4" type="ORF">ENL47_02895</name>
    <name evidence="3" type="ORF">ENM84_05065</name>
</gene>
<dbReference type="Gene3D" id="2.40.100.20">
    <property type="match status" value="1"/>
</dbReference>
<feature type="domain" description="Cyclophilin TM1367-like" evidence="2">
    <location>
        <begin position="14"/>
        <end position="55"/>
    </location>
</feature>
<evidence type="ECO:0000256" key="1">
    <source>
        <dbReference type="SAM" id="MobiDB-lite"/>
    </source>
</evidence>
<dbReference type="InterPro" id="IPR025658">
    <property type="entry name" value="Cyclophilin_TM1367"/>
</dbReference>
<evidence type="ECO:0000259" key="2">
    <source>
        <dbReference type="Pfam" id="PF04126"/>
    </source>
</evidence>
<evidence type="ECO:0000313" key="4">
    <source>
        <dbReference type="EMBL" id="HHR95775.1"/>
    </source>
</evidence>
<accession>A0A7C5THS2</accession>
<comment type="caution">
    <text evidence="3">The sequence shown here is derived from an EMBL/GenBank/DDBJ whole genome shotgun (WGS) entry which is preliminary data.</text>
</comment>
<dbReference type="Pfam" id="PF04126">
    <property type="entry name" value="Cyclophil_like"/>
    <property type="match status" value="1"/>
</dbReference>
<reference evidence="3" key="1">
    <citation type="journal article" date="2020" name="mSystems">
        <title>Genome- and Community-Level Interaction Insights into Carbon Utilization and Element Cycling Functions of Hydrothermarchaeota in Hydrothermal Sediment.</title>
        <authorList>
            <person name="Zhou Z."/>
            <person name="Liu Y."/>
            <person name="Xu W."/>
            <person name="Pan J."/>
            <person name="Luo Z.H."/>
            <person name="Li M."/>
        </authorList>
    </citation>
    <scope>NUCLEOTIDE SEQUENCE [LARGE SCALE GENOMIC DNA]</scope>
    <source>
        <strain evidence="4">SpSt-1</strain>
        <strain evidence="3">SpSt-1121</strain>
    </source>
</reference>
<dbReference type="EMBL" id="DRUB01000051">
    <property type="protein sequence ID" value="HHR95775.1"/>
    <property type="molecule type" value="Genomic_DNA"/>
</dbReference>
<sequence>MQTNENEHLGTNRPTPLSRTKNEIRPASPVNIVVRVADDPSKFSKVRSGSRIRIEKI</sequence>